<dbReference type="InterPro" id="IPR010982">
    <property type="entry name" value="Lambda_DNA-bd_dom_sf"/>
</dbReference>
<dbReference type="Pfam" id="PF11753">
    <property type="entry name" value="DUF3310"/>
    <property type="match status" value="1"/>
</dbReference>
<dbReference type="SMART" id="SM00530">
    <property type="entry name" value="HTH_XRE"/>
    <property type="match status" value="1"/>
</dbReference>
<dbReference type="EMBL" id="DNAN01000120">
    <property type="protein sequence ID" value="HAW74795.1"/>
    <property type="molecule type" value="Genomic_DNA"/>
</dbReference>
<gene>
    <name evidence="2" type="ORF">DCW74_03560</name>
</gene>
<name>A0A350P0H8_9ALTE</name>
<dbReference type="InterPro" id="IPR021739">
    <property type="entry name" value="SaV-like"/>
</dbReference>
<dbReference type="SUPFAM" id="SSF47413">
    <property type="entry name" value="lambda repressor-like DNA-binding domains"/>
    <property type="match status" value="1"/>
</dbReference>
<dbReference type="AlphaFoldDB" id="A0A350P0H8"/>
<dbReference type="GO" id="GO:0003677">
    <property type="term" value="F:DNA binding"/>
    <property type="evidence" value="ECO:0007669"/>
    <property type="project" value="InterPro"/>
</dbReference>
<feature type="domain" description="HTH cro/C1-type" evidence="1">
    <location>
        <begin position="36"/>
        <end position="76"/>
    </location>
</feature>
<evidence type="ECO:0000313" key="3">
    <source>
        <dbReference type="Proteomes" id="UP000263517"/>
    </source>
</evidence>
<comment type="caution">
    <text evidence="2">The sequence shown here is derived from an EMBL/GenBank/DDBJ whole genome shotgun (WGS) entry which is preliminary data.</text>
</comment>
<dbReference type="Pfam" id="PF01381">
    <property type="entry name" value="HTH_3"/>
    <property type="match status" value="1"/>
</dbReference>
<reference evidence="2 3" key="1">
    <citation type="journal article" date="2018" name="Nat. Biotechnol.">
        <title>A standardized bacterial taxonomy based on genome phylogeny substantially revises the tree of life.</title>
        <authorList>
            <person name="Parks D.H."/>
            <person name="Chuvochina M."/>
            <person name="Waite D.W."/>
            <person name="Rinke C."/>
            <person name="Skarshewski A."/>
            <person name="Chaumeil P.A."/>
            <person name="Hugenholtz P."/>
        </authorList>
    </citation>
    <scope>NUCLEOTIDE SEQUENCE [LARGE SCALE GENOMIC DNA]</scope>
    <source>
        <strain evidence="2">UBA11978</strain>
    </source>
</reference>
<dbReference type="InterPro" id="IPR001387">
    <property type="entry name" value="Cro/C1-type_HTH"/>
</dbReference>
<dbReference type="Gene3D" id="1.10.260.40">
    <property type="entry name" value="lambda repressor-like DNA-binding domains"/>
    <property type="match status" value="1"/>
</dbReference>
<proteinExistence type="predicted"/>
<evidence type="ECO:0000313" key="2">
    <source>
        <dbReference type="EMBL" id="HAW74795.1"/>
    </source>
</evidence>
<dbReference type="PROSITE" id="PS50943">
    <property type="entry name" value="HTH_CROC1"/>
    <property type="match status" value="1"/>
</dbReference>
<protein>
    <recommendedName>
        <fullName evidence="1">HTH cro/C1-type domain-containing protein</fullName>
    </recommendedName>
</protein>
<sequence>MIRKPNNPTPFAIHLNKLCDSHPDIPSLGMGRQTHLAKMLGVSQEAVRKWLDGHSEPRRKKMQNLADALNVSFSYLACPEDDNFRTNSMKQISRKNVQKKVKTKSDDMVNSPHHYNAGSVETIDSIKSALGDERFQGYLAGNIIKYACRFDKKGKPVEDLKKMIWYTNRLIEELE</sequence>
<organism evidence="2 3">
    <name type="scientific">Alteromonas australica</name>
    <dbReference type="NCBI Taxonomy" id="589873"/>
    <lineage>
        <taxon>Bacteria</taxon>
        <taxon>Pseudomonadati</taxon>
        <taxon>Pseudomonadota</taxon>
        <taxon>Gammaproteobacteria</taxon>
        <taxon>Alteromonadales</taxon>
        <taxon>Alteromonadaceae</taxon>
        <taxon>Alteromonas/Salinimonas group</taxon>
        <taxon>Alteromonas</taxon>
    </lineage>
</organism>
<dbReference type="CDD" id="cd00093">
    <property type="entry name" value="HTH_XRE"/>
    <property type="match status" value="1"/>
</dbReference>
<accession>A0A350P0H8</accession>
<dbReference type="Proteomes" id="UP000263517">
    <property type="component" value="Unassembled WGS sequence"/>
</dbReference>
<evidence type="ECO:0000259" key="1">
    <source>
        <dbReference type="PROSITE" id="PS50943"/>
    </source>
</evidence>